<dbReference type="Proteomes" id="UP000188268">
    <property type="component" value="Unassembled WGS sequence"/>
</dbReference>
<gene>
    <name evidence="2" type="ORF">CCACVL1_21116</name>
</gene>
<proteinExistence type="predicted"/>
<dbReference type="AlphaFoldDB" id="A0A1R3H848"/>
<name>A0A1R3H848_COCAP</name>
<accession>A0A1R3H848</accession>
<protein>
    <submittedName>
        <fullName evidence="2">Uncharacterized protein</fullName>
    </submittedName>
</protein>
<keyword evidence="3" id="KW-1185">Reference proteome</keyword>
<feature type="region of interest" description="Disordered" evidence="1">
    <location>
        <begin position="29"/>
        <end position="61"/>
    </location>
</feature>
<feature type="compositionally biased region" description="Basic and acidic residues" evidence="1">
    <location>
        <begin position="32"/>
        <end position="42"/>
    </location>
</feature>
<evidence type="ECO:0000313" key="2">
    <source>
        <dbReference type="EMBL" id="OMO66497.1"/>
    </source>
</evidence>
<evidence type="ECO:0000313" key="3">
    <source>
        <dbReference type="Proteomes" id="UP000188268"/>
    </source>
</evidence>
<dbReference type="EMBL" id="AWWV01012525">
    <property type="protein sequence ID" value="OMO66497.1"/>
    <property type="molecule type" value="Genomic_DNA"/>
</dbReference>
<dbReference type="Gramene" id="OMO66497">
    <property type="protein sequence ID" value="OMO66497"/>
    <property type="gene ID" value="CCACVL1_21116"/>
</dbReference>
<sequence>MNPSAIMQVGTFSRSIETKSSATAGLITAARDNTEPWRRDRMPAGTGPTGAGGSGIDKNSN</sequence>
<comment type="caution">
    <text evidence="2">The sequence shown here is derived from an EMBL/GenBank/DDBJ whole genome shotgun (WGS) entry which is preliminary data.</text>
</comment>
<evidence type="ECO:0000256" key="1">
    <source>
        <dbReference type="SAM" id="MobiDB-lite"/>
    </source>
</evidence>
<reference evidence="2 3" key="1">
    <citation type="submission" date="2013-09" db="EMBL/GenBank/DDBJ databases">
        <title>Corchorus capsularis genome sequencing.</title>
        <authorList>
            <person name="Alam M."/>
            <person name="Haque M.S."/>
            <person name="Islam M.S."/>
            <person name="Emdad E.M."/>
            <person name="Islam M.M."/>
            <person name="Ahmed B."/>
            <person name="Halim A."/>
            <person name="Hossen Q.M.M."/>
            <person name="Hossain M.Z."/>
            <person name="Ahmed R."/>
            <person name="Khan M.M."/>
            <person name="Islam R."/>
            <person name="Rashid M.M."/>
            <person name="Khan S.A."/>
            <person name="Rahman M.S."/>
            <person name="Alam M."/>
        </authorList>
    </citation>
    <scope>NUCLEOTIDE SEQUENCE [LARGE SCALE GENOMIC DNA]</scope>
    <source>
        <strain evidence="3">cv. CVL-1</strain>
        <tissue evidence="2">Whole seedling</tissue>
    </source>
</reference>
<organism evidence="2 3">
    <name type="scientific">Corchorus capsularis</name>
    <name type="common">Jute</name>
    <dbReference type="NCBI Taxonomy" id="210143"/>
    <lineage>
        <taxon>Eukaryota</taxon>
        <taxon>Viridiplantae</taxon>
        <taxon>Streptophyta</taxon>
        <taxon>Embryophyta</taxon>
        <taxon>Tracheophyta</taxon>
        <taxon>Spermatophyta</taxon>
        <taxon>Magnoliopsida</taxon>
        <taxon>eudicotyledons</taxon>
        <taxon>Gunneridae</taxon>
        <taxon>Pentapetalae</taxon>
        <taxon>rosids</taxon>
        <taxon>malvids</taxon>
        <taxon>Malvales</taxon>
        <taxon>Malvaceae</taxon>
        <taxon>Grewioideae</taxon>
        <taxon>Apeibeae</taxon>
        <taxon>Corchorus</taxon>
    </lineage>
</organism>